<evidence type="ECO:0000256" key="2">
    <source>
        <dbReference type="SAM" id="SignalP"/>
    </source>
</evidence>
<name>A0A0U0YPR1_9MYCO</name>
<accession>A0A0U0YPR1</accession>
<organism evidence="3 4">
    <name type="scientific">Mycobacteroides abscessus</name>
    <dbReference type="NCBI Taxonomy" id="36809"/>
    <lineage>
        <taxon>Bacteria</taxon>
        <taxon>Bacillati</taxon>
        <taxon>Actinomycetota</taxon>
        <taxon>Actinomycetes</taxon>
        <taxon>Mycobacteriales</taxon>
        <taxon>Mycobacteriaceae</taxon>
        <taxon>Mycobacteroides</taxon>
    </lineage>
</organism>
<keyword evidence="2" id="KW-0732">Signal</keyword>
<dbReference type="RefSeq" id="WP_005063925.1">
    <property type="nucleotide sequence ID" value="NZ_AP022621.1"/>
</dbReference>
<feature type="signal peptide" evidence="2">
    <location>
        <begin position="1"/>
        <end position="24"/>
    </location>
</feature>
<feature type="chain" id="PRO_5015047701" description="Secreted protein" evidence="2">
    <location>
        <begin position="25"/>
        <end position="125"/>
    </location>
</feature>
<dbReference type="Proteomes" id="UP000045782">
    <property type="component" value="Unassembled WGS sequence"/>
</dbReference>
<feature type="compositionally biased region" description="Basic and acidic residues" evidence="1">
    <location>
        <begin position="52"/>
        <end position="62"/>
    </location>
</feature>
<evidence type="ECO:0000313" key="3">
    <source>
        <dbReference type="EMBL" id="CPV48565.1"/>
    </source>
</evidence>
<dbReference type="AlphaFoldDB" id="A0A0U0YPR1"/>
<evidence type="ECO:0000256" key="1">
    <source>
        <dbReference type="SAM" id="MobiDB-lite"/>
    </source>
</evidence>
<evidence type="ECO:0000313" key="4">
    <source>
        <dbReference type="Proteomes" id="UP000045782"/>
    </source>
</evidence>
<protein>
    <recommendedName>
        <fullName evidence="5">Secreted protein</fullName>
    </recommendedName>
</protein>
<sequence>MLRAIIFGAVGAALVIVPPAAANASPVAPTPGPGDHVGQLLGGGNAPSEAQQPRDDAGGWVEHRGATGAQCMDRGVVCDTGIWYPDNLQRQGSQDEGGRSEWVQMPDQTGAECENPGVICGSTAS</sequence>
<gene>
    <name evidence="3" type="ORF">ERS075579_02016</name>
</gene>
<evidence type="ECO:0008006" key="5">
    <source>
        <dbReference type="Google" id="ProtNLM"/>
    </source>
</evidence>
<reference evidence="3 4" key="1">
    <citation type="submission" date="2015-03" db="EMBL/GenBank/DDBJ databases">
        <authorList>
            <person name="Murphy D."/>
        </authorList>
    </citation>
    <scope>NUCLEOTIDE SEQUENCE [LARGE SCALE GENOMIC DNA]</scope>
    <source>
        <strain evidence="3 4">PAP088</strain>
    </source>
</reference>
<feature type="region of interest" description="Disordered" evidence="1">
    <location>
        <begin position="23"/>
        <end position="62"/>
    </location>
</feature>
<proteinExistence type="predicted"/>
<dbReference type="EMBL" id="CSWP01000003">
    <property type="protein sequence ID" value="CPV48565.1"/>
    <property type="molecule type" value="Genomic_DNA"/>
</dbReference>